<dbReference type="GO" id="GO:0043531">
    <property type="term" value="F:ADP binding"/>
    <property type="evidence" value="ECO:0007669"/>
    <property type="project" value="InterPro"/>
</dbReference>
<dbReference type="CDD" id="cd14798">
    <property type="entry name" value="RX-CC_like"/>
    <property type="match status" value="1"/>
</dbReference>
<proteinExistence type="inferred from homology"/>
<comment type="similarity">
    <text evidence="1">Belongs to the disease resistance NB-LRR family.</text>
</comment>
<keyword evidence="4" id="KW-0547">Nucleotide-binding</keyword>
<reference evidence="9" key="1">
    <citation type="journal article" date="2009" name="Rice">
        <title>De Novo Next Generation Sequencing of Plant Genomes.</title>
        <authorList>
            <person name="Rounsley S."/>
            <person name="Marri P.R."/>
            <person name="Yu Y."/>
            <person name="He R."/>
            <person name="Sisneros N."/>
            <person name="Goicoechea J.L."/>
            <person name="Lee S.J."/>
            <person name="Angelova A."/>
            <person name="Kudrna D."/>
            <person name="Luo M."/>
            <person name="Affourtit J."/>
            <person name="Desany B."/>
            <person name="Knight J."/>
            <person name="Niazi F."/>
            <person name="Egholm M."/>
            <person name="Wing R.A."/>
        </authorList>
    </citation>
    <scope>NUCLEOTIDE SEQUENCE [LARGE SCALE GENOMIC DNA]</scope>
    <source>
        <strain evidence="9">cv. IRGC 105608</strain>
    </source>
</reference>
<evidence type="ECO:0000259" key="8">
    <source>
        <dbReference type="Pfam" id="PF18052"/>
    </source>
</evidence>
<accession>A0A0D3GLV8</accession>
<dbReference type="Gene3D" id="3.40.50.300">
    <property type="entry name" value="P-loop containing nucleotide triphosphate hydrolases"/>
    <property type="match status" value="1"/>
</dbReference>
<sequence>MDLVVGASSGAVKSLVNKFGSLLAQQYTLISGVRDDIQYINDELASMQAFLSRLKRDVREVAYDIEDCVDDVRHRLGGEPRGTVWLLFLRRAWYLLTTLYQRRCIAADIGNLKVRAQHVSERRTRYGVENLPANRNGGGNSNSGAPRDHPAPLPRLIGTAEPVGMEDAMNDLQRWFMVSKQNGQQQSQISYLAIVGSGGLGKTTLAMSFYRKFGDEFDSRAFMLASQKFHLPTVLRSLVSQFHQKQVSSF</sequence>
<dbReference type="PANTHER" id="PTHR19338:SF57">
    <property type="entry name" value="DISEASE RESISTANCE PROTEIN RPM1"/>
    <property type="match status" value="1"/>
</dbReference>
<name>A0A0D3GLV8_9ORYZ</name>
<dbReference type="AlphaFoldDB" id="A0A0D3GLV8"/>
<evidence type="ECO:0000313" key="9">
    <source>
        <dbReference type="EnsemblPlants" id="OBART07G01830.1"/>
    </source>
</evidence>
<dbReference type="Pfam" id="PF18052">
    <property type="entry name" value="Rx_N"/>
    <property type="match status" value="1"/>
</dbReference>
<dbReference type="InterPro" id="IPR027417">
    <property type="entry name" value="P-loop_NTPase"/>
</dbReference>
<feature type="domain" description="NB-ARC" evidence="7">
    <location>
        <begin position="185"/>
        <end position="246"/>
    </location>
</feature>
<keyword evidence="10" id="KW-1185">Reference proteome</keyword>
<feature type="domain" description="Disease resistance N-terminal" evidence="8">
    <location>
        <begin position="11"/>
        <end position="78"/>
    </location>
</feature>
<dbReference type="PaxDb" id="65489-OBART07G01830.1"/>
<evidence type="ECO:0000256" key="3">
    <source>
        <dbReference type="ARBA" id="ARBA00022737"/>
    </source>
</evidence>
<feature type="region of interest" description="Disordered" evidence="6">
    <location>
        <begin position="129"/>
        <end position="153"/>
    </location>
</feature>
<dbReference type="Gramene" id="OBART07G01830.1">
    <property type="protein sequence ID" value="OBART07G01830.1"/>
    <property type="gene ID" value="OBART07G01830"/>
</dbReference>
<dbReference type="InterPro" id="IPR041118">
    <property type="entry name" value="Rx_N"/>
</dbReference>
<evidence type="ECO:0008006" key="11">
    <source>
        <dbReference type="Google" id="ProtNLM"/>
    </source>
</evidence>
<dbReference type="eggNOG" id="KOG4658">
    <property type="taxonomic scope" value="Eukaryota"/>
</dbReference>
<keyword evidence="5" id="KW-0611">Plant defense</keyword>
<evidence type="ECO:0000256" key="6">
    <source>
        <dbReference type="SAM" id="MobiDB-lite"/>
    </source>
</evidence>
<evidence type="ECO:0000256" key="4">
    <source>
        <dbReference type="ARBA" id="ARBA00022741"/>
    </source>
</evidence>
<dbReference type="InterPro" id="IPR002182">
    <property type="entry name" value="NB-ARC"/>
</dbReference>
<dbReference type="InterPro" id="IPR038005">
    <property type="entry name" value="RX-like_CC"/>
</dbReference>
<keyword evidence="2" id="KW-0433">Leucine-rich repeat</keyword>
<dbReference type="Gene3D" id="1.20.5.4130">
    <property type="match status" value="1"/>
</dbReference>
<dbReference type="PANTHER" id="PTHR19338">
    <property type="entry name" value="TRANSLOCASE OF INNER MITOCHONDRIAL MEMBRANE 13 HOMOLOG"/>
    <property type="match status" value="1"/>
</dbReference>
<evidence type="ECO:0000259" key="7">
    <source>
        <dbReference type="Pfam" id="PF00931"/>
    </source>
</evidence>
<evidence type="ECO:0000256" key="1">
    <source>
        <dbReference type="ARBA" id="ARBA00008894"/>
    </source>
</evidence>
<protein>
    <recommendedName>
        <fullName evidence="11">Rx N-terminal domain-containing protein</fullName>
    </recommendedName>
</protein>
<dbReference type="GO" id="GO:0006952">
    <property type="term" value="P:defense response"/>
    <property type="evidence" value="ECO:0007669"/>
    <property type="project" value="UniProtKB-KW"/>
</dbReference>
<dbReference type="SUPFAM" id="SSF52540">
    <property type="entry name" value="P-loop containing nucleoside triphosphate hydrolases"/>
    <property type="match status" value="1"/>
</dbReference>
<dbReference type="EnsemblPlants" id="OBART07G01830.1">
    <property type="protein sequence ID" value="OBART07G01830.1"/>
    <property type="gene ID" value="OBART07G01830"/>
</dbReference>
<dbReference type="HOGENOM" id="CLU_000837_29_1_1"/>
<keyword evidence="3" id="KW-0677">Repeat</keyword>
<reference evidence="9" key="2">
    <citation type="submission" date="2015-03" db="UniProtKB">
        <authorList>
            <consortium name="EnsemblPlants"/>
        </authorList>
    </citation>
    <scope>IDENTIFICATION</scope>
</reference>
<dbReference type="STRING" id="65489.A0A0D3GLV8"/>
<dbReference type="Proteomes" id="UP000026960">
    <property type="component" value="Chromosome 7"/>
</dbReference>
<evidence type="ECO:0000256" key="5">
    <source>
        <dbReference type="ARBA" id="ARBA00022821"/>
    </source>
</evidence>
<dbReference type="Pfam" id="PF00931">
    <property type="entry name" value="NB-ARC"/>
    <property type="match status" value="1"/>
</dbReference>
<evidence type="ECO:0000313" key="10">
    <source>
        <dbReference type="Proteomes" id="UP000026960"/>
    </source>
</evidence>
<organism evidence="9">
    <name type="scientific">Oryza barthii</name>
    <dbReference type="NCBI Taxonomy" id="65489"/>
    <lineage>
        <taxon>Eukaryota</taxon>
        <taxon>Viridiplantae</taxon>
        <taxon>Streptophyta</taxon>
        <taxon>Embryophyta</taxon>
        <taxon>Tracheophyta</taxon>
        <taxon>Spermatophyta</taxon>
        <taxon>Magnoliopsida</taxon>
        <taxon>Liliopsida</taxon>
        <taxon>Poales</taxon>
        <taxon>Poaceae</taxon>
        <taxon>BOP clade</taxon>
        <taxon>Oryzoideae</taxon>
        <taxon>Oryzeae</taxon>
        <taxon>Oryzinae</taxon>
        <taxon>Oryza</taxon>
    </lineage>
</organism>
<evidence type="ECO:0000256" key="2">
    <source>
        <dbReference type="ARBA" id="ARBA00022614"/>
    </source>
</evidence>